<dbReference type="Proteomes" id="UP000077961">
    <property type="component" value="Unassembled WGS sequence"/>
</dbReference>
<accession>A0A1A9NAU4</accession>
<dbReference type="RefSeq" id="WP_064267619.1">
    <property type="nucleotide sequence ID" value="NZ_LXJZ01000140.1"/>
</dbReference>
<evidence type="ECO:0000313" key="4">
    <source>
        <dbReference type="Proteomes" id="UP000078116"/>
    </source>
</evidence>
<dbReference type="Proteomes" id="UP000078116">
    <property type="component" value="Unassembled WGS sequence"/>
</dbReference>
<dbReference type="AlphaFoldDB" id="A0A1A9NAU4"/>
<sequence>MMIGTQIAAANGFGGLDKDATYYFLKSDAAHSKVWLVRFILKPRARPNSILIGMQRSEFESGLDANKLTVIEEQQTLPPWLSNMSEEKIWKADLVRLGRELTLKGRAEKRLEHIEPLLAREAEILSAENPTLEINRCARAFGKNETRLRTWFFSYLLFGRNVFALCPDYFEKIGHWDRASPERAYGPKYGRRSIKRGAAGGYRVDKKMKENIVNSYVRHRGLGKPLLRIYSKAMVADFGCKVLTDEKGRKRFYHPDSRPFPTYGQYRYHILDYFTPEEVRRALYGDDRVRNRSSASAGRFSSAVANLMERVESDGYYTSDYPSSPVGGEILPPLCVVRTIDVGSSYSVGIGFSLTKERSDAYRMAQFCAAVPKVEFARLFGIHLNAGEWESVGLSPFWVADRGPGSKADLREQCGDLIPFRELPPSHSGRSKATVETANPRSVTIEGQPTYVKSDLNPVQMAVREIYRLIERNHSSDVSHKLTPEMIDAETMPTPAGIWAYLDRKGRTDALAISFQDAVRRFLTKVPFTVESDGVYLHGQRFDSSELRATGVIDRVARGQRLEWTGYVLDLCVRYAWIEIDGRIIEVAAVLPIRDDESQLSVTIHELEQRAAQKSILKAELREHQQAVKSEIETRFEESTGMAWDAGSRKAGRPKTGCRKSKAAQAAFVKVASPANAT</sequence>
<protein>
    <recommendedName>
        <fullName evidence="5">Transposase</fullName>
    </recommendedName>
</protein>
<reference evidence="3 4" key="1">
    <citation type="submission" date="2016-04" db="EMBL/GenBank/DDBJ databases">
        <title>Reclassification of Paraburkholderia panaciterrae (Farh et al. 2015) Dobritsa &amp; Samadpour 2016 as a later homotypic synonym of Paraburkholderia ginsengiterrae (Farh et al. 2015) Dobritsa &amp; Samadpour 2016.</title>
        <authorList>
            <person name="Dobritsa A.P."/>
            <person name="Kutumbaka K."/>
            <person name="Samadpour M."/>
        </authorList>
    </citation>
    <scope>NUCLEOTIDE SEQUENCE [LARGE SCALE GENOMIC DNA]</scope>
    <source>
        <strain evidence="2 4">DCY85</strain>
        <strain evidence="1 3">DCY85-1</strain>
    </source>
</reference>
<organism evidence="2 4">
    <name type="scientific">Paraburkholderia ginsengiterrae</name>
    <dbReference type="NCBI Taxonomy" id="1462993"/>
    <lineage>
        <taxon>Bacteria</taxon>
        <taxon>Pseudomonadati</taxon>
        <taxon>Pseudomonadota</taxon>
        <taxon>Betaproteobacteria</taxon>
        <taxon>Burkholderiales</taxon>
        <taxon>Burkholderiaceae</taxon>
        <taxon>Paraburkholderia</taxon>
    </lineage>
</organism>
<dbReference type="EMBL" id="LXJZ01000140">
    <property type="protein sequence ID" value="OAJ59377.1"/>
    <property type="molecule type" value="Genomic_DNA"/>
</dbReference>
<name>A0A1A9NAU4_9BURK</name>
<dbReference type="OrthoDB" id="501284at2"/>
<evidence type="ECO:0000313" key="2">
    <source>
        <dbReference type="EMBL" id="OAJ63290.1"/>
    </source>
</evidence>
<comment type="caution">
    <text evidence="2">The sequence shown here is derived from an EMBL/GenBank/DDBJ whole genome shotgun (WGS) entry which is preliminary data.</text>
</comment>
<evidence type="ECO:0000313" key="3">
    <source>
        <dbReference type="Proteomes" id="UP000077961"/>
    </source>
</evidence>
<evidence type="ECO:0000313" key="1">
    <source>
        <dbReference type="EMBL" id="OAJ59377.1"/>
    </source>
</evidence>
<keyword evidence="3" id="KW-1185">Reference proteome</keyword>
<dbReference type="STRING" id="1462993.A6V36_27410"/>
<evidence type="ECO:0008006" key="5">
    <source>
        <dbReference type="Google" id="ProtNLM"/>
    </source>
</evidence>
<gene>
    <name evidence="1" type="ORF">A6V36_27410</name>
    <name evidence="2" type="ORF">A6V37_20555</name>
</gene>
<proteinExistence type="predicted"/>
<dbReference type="EMBL" id="LXKA01000132">
    <property type="protein sequence ID" value="OAJ63290.1"/>
    <property type="molecule type" value="Genomic_DNA"/>
</dbReference>